<evidence type="ECO:0000313" key="2">
    <source>
        <dbReference type="Proteomes" id="UP000887575"/>
    </source>
</evidence>
<dbReference type="AlphaFoldDB" id="A0AAF3ER22"/>
<feature type="signal peptide" evidence="1">
    <location>
        <begin position="1"/>
        <end position="16"/>
    </location>
</feature>
<keyword evidence="1" id="KW-0732">Signal</keyword>
<protein>
    <submittedName>
        <fullName evidence="3">Uncharacterized protein</fullName>
    </submittedName>
</protein>
<dbReference type="WBParaSite" id="MBELARI_LOCUS16556">
    <property type="protein sequence ID" value="MBELARI_LOCUS16556"/>
    <property type="gene ID" value="MBELARI_LOCUS16556"/>
</dbReference>
<organism evidence="2 3">
    <name type="scientific">Mesorhabditis belari</name>
    <dbReference type="NCBI Taxonomy" id="2138241"/>
    <lineage>
        <taxon>Eukaryota</taxon>
        <taxon>Metazoa</taxon>
        <taxon>Ecdysozoa</taxon>
        <taxon>Nematoda</taxon>
        <taxon>Chromadorea</taxon>
        <taxon>Rhabditida</taxon>
        <taxon>Rhabditina</taxon>
        <taxon>Rhabditomorpha</taxon>
        <taxon>Rhabditoidea</taxon>
        <taxon>Rhabditidae</taxon>
        <taxon>Mesorhabditinae</taxon>
        <taxon>Mesorhabditis</taxon>
    </lineage>
</organism>
<sequence>MRLILFLFTFIALTRSQFLCWRSLPHINQLITKDCPSRVCAVISIGEQKYHDCVNPQELNNDLVDGGGRGRFLHCDRRLQANTSIETQYDAITRRMERYSERCCMTPLCNTAP</sequence>
<reference evidence="3" key="1">
    <citation type="submission" date="2024-02" db="UniProtKB">
        <authorList>
            <consortium name="WormBaseParasite"/>
        </authorList>
    </citation>
    <scope>IDENTIFICATION</scope>
</reference>
<accession>A0AAF3ER22</accession>
<feature type="chain" id="PRO_5042043425" evidence="1">
    <location>
        <begin position="17"/>
        <end position="113"/>
    </location>
</feature>
<dbReference type="Proteomes" id="UP000887575">
    <property type="component" value="Unassembled WGS sequence"/>
</dbReference>
<proteinExistence type="predicted"/>
<name>A0AAF3ER22_9BILA</name>
<keyword evidence="2" id="KW-1185">Reference proteome</keyword>
<evidence type="ECO:0000313" key="3">
    <source>
        <dbReference type="WBParaSite" id="MBELARI_LOCUS16556"/>
    </source>
</evidence>
<evidence type="ECO:0000256" key="1">
    <source>
        <dbReference type="SAM" id="SignalP"/>
    </source>
</evidence>